<feature type="transmembrane region" description="Helical" evidence="16">
    <location>
        <begin position="466"/>
        <end position="486"/>
    </location>
</feature>
<dbReference type="InterPro" id="IPR013057">
    <property type="entry name" value="AA_transpt_TM"/>
</dbReference>
<dbReference type="PANTHER" id="PTHR22950">
    <property type="entry name" value="AMINO ACID TRANSPORTER"/>
    <property type="match status" value="1"/>
</dbReference>
<evidence type="ECO:0000256" key="13">
    <source>
        <dbReference type="ARBA" id="ARBA00023228"/>
    </source>
</evidence>
<comment type="similarity">
    <text evidence="14">Belongs to the amino acid/polyamine transporter 2 family. SLC38A9 subfamily.</text>
</comment>
<feature type="transmembrane region" description="Helical" evidence="16">
    <location>
        <begin position="492"/>
        <end position="513"/>
    </location>
</feature>
<dbReference type="GO" id="GO:0005765">
    <property type="term" value="C:lysosomal membrane"/>
    <property type="evidence" value="ECO:0007669"/>
    <property type="project" value="UniProtKB-SubCell"/>
</dbReference>
<keyword evidence="6" id="KW-0967">Endosome</keyword>
<evidence type="ECO:0000313" key="19">
    <source>
        <dbReference type="Proteomes" id="UP001159428"/>
    </source>
</evidence>
<keyword evidence="10 16" id="KW-0472">Membrane</keyword>
<name>A0AAU9WKF3_9CNID</name>
<keyword evidence="3" id="KW-0813">Transport</keyword>
<feature type="transmembrane region" description="Helical" evidence="16">
    <location>
        <begin position="344"/>
        <end position="367"/>
    </location>
</feature>
<evidence type="ECO:0000256" key="16">
    <source>
        <dbReference type="SAM" id="Phobius"/>
    </source>
</evidence>
<evidence type="ECO:0000256" key="7">
    <source>
        <dbReference type="ARBA" id="ARBA00022970"/>
    </source>
</evidence>
<feature type="transmembrane region" description="Helical" evidence="16">
    <location>
        <begin position="422"/>
        <end position="446"/>
    </location>
</feature>
<evidence type="ECO:0000256" key="1">
    <source>
        <dbReference type="ARBA" id="ARBA00004107"/>
    </source>
</evidence>
<comment type="subcellular location">
    <subcellularLocation>
        <location evidence="1">Late endosome membrane</location>
        <topology evidence="1">Multi-pass membrane protein</topology>
    </subcellularLocation>
    <subcellularLocation>
        <location evidence="2">Lysosome membrane</location>
        <topology evidence="2">Multi-pass membrane protein</topology>
    </subcellularLocation>
</comment>
<feature type="region of interest" description="Disordered" evidence="15">
    <location>
        <begin position="36"/>
        <end position="58"/>
    </location>
</feature>
<reference evidence="18 19" key="1">
    <citation type="submission" date="2022-05" db="EMBL/GenBank/DDBJ databases">
        <authorList>
            <consortium name="Genoscope - CEA"/>
            <person name="William W."/>
        </authorList>
    </citation>
    <scope>NUCLEOTIDE SEQUENCE [LARGE SCALE GENOMIC DNA]</scope>
</reference>
<feature type="transmembrane region" description="Helical" evidence="16">
    <location>
        <begin position="125"/>
        <end position="147"/>
    </location>
</feature>
<evidence type="ECO:0000259" key="17">
    <source>
        <dbReference type="Pfam" id="PF01490"/>
    </source>
</evidence>
<dbReference type="EMBL" id="CALNXJ010000015">
    <property type="protein sequence ID" value="CAH3116881.1"/>
    <property type="molecule type" value="Genomic_DNA"/>
</dbReference>
<feature type="transmembrane region" description="Helical" evidence="16">
    <location>
        <begin position="278"/>
        <end position="299"/>
    </location>
</feature>
<keyword evidence="12" id="KW-0325">Glycoprotein</keyword>
<feature type="transmembrane region" description="Helical" evidence="16">
    <location>
        <begin position="311"/>
        <end position="332"/>
    </location>
</feature>
<keyword evidence="11" id="KW-1015">Disulfide bond</keyword>
<accession>A0AAU9WKF3</accession>
<gene>
    <name evidence="18" type="ORF">PMEA_00006678</name>
</gene>
<dbReference type="GO" id="GO:0031902">
    <property type="term" value="C:late endosome membrane"/>
    <property type="evidence" value="ECO:0007669"/>
    <property type="project" value="UniProtKB-SubCell"/>
</dbReference>
<feature type="transmembrane region" description="Helical" evidence="16">
    <location>
        <begin position="379"/>
        <end position="402"/>
    </location>
</feature>
<dbReference type="Proteomes" id="UP001159428">
    <property type="component" value="Unassembled WGS sequence"/>
</dbReference>
<dbReference type="GO" id="GO:0046872">
    <property type="term" value="F:metal ion binding"/>
    <property type="evidence" value="ECO:0007669"/>
    <property type="project" value="UniProtKB-KW"/>
</dbReference>
<organism evidence="18 19">
    <name type="scientific">Pocillopora meandrina</name>
    <dbReference type="NCBI Taxonomy" id="46732"/>
    <lineage>
        <taxon>Eukaryota</taxon>
        <taxon>Metazoa</taxon>
        <taxon>Cnidaria</taxon>
        <taxon>Anthozoa</taxon>
        <taxon>Hexacorallia</taxon>
        <taxon>Scleractinia</taxon>
        <taxon>Astrocoeniina</taxon>
        <taxon>Pocilloporidae</taxon>
        <taxon>Pocillopora</taxon>
    </lineage>
</organism>
<evidence type="ECO:0000256" key="2">
    <source>
        <dbReference type="ARBA" id="ARBA00004155"/>
    </source>
</evidence>
<evidence type="ECO:0000256" key="14">
    <source>
        <dbReference type="ARBA" id="ARBA00038442"/>
    </source>
</evidence>
<evidence type="ECO:0000313" key="18">
    <source>
        <dbReference type="EMBL" id="CAH3116881.1"/>
    </source>
</evidence>
<evidence type="ECO:0000256" key="3">
    <source>
        <dbReference type="ARBA" id="ARBA00022448"/>
    </source>
</evidence>
<dbReference type="Pfam" id="PF01490">
    <property type="entry name" value="Aa_trans"/>
    <property type="match status" value="1"/>
</dbReference>
<dbReference type="GO" id="GO:0015179">
    <property type="term" value="F:L-amino acid transmembrane transporter activity"/>
    <property type="evidence" value="ECO:0007669"/>
    <property type="project" value="TreeGrafter"/>
</dbReference>
<sequence length="547" mass="61173">MADEKGPNSLSEVGVAIIDEKSPLISVQLGDSSNSGDKLNFPANSSKRNQNGITTGNYAQTRKPFNLNSFKKAIVSSLEYWDLAAKFNRYRYISRLSNHNVIIPSHLLPSQSVVTKERNEKQSSLVTIFSIWNTMMGTSLLSMPWAINQAGFVLGTILVIVMAGIIFYTCYLIIKCSQEKVEHGDVVEFSALCREYLGKPGELIAVLFSVAPLVSAVIVFWVLMSNFLFNFGKYIQENIFSVALVINSSTTLEVLCPGGYSAGVTSSNSSVIQDENSFWHVQHTVPYLLIAVFFPLCSVRSPTFFTKFNSLGTVSAIYIIIFTIIKASIWGVNLDFNKIPMFKASFPALTGLLTLAYLIHNCILSIMRNQENPKNNERDLSVAFCLVAFTYTLVGVLFFISFPREKDCIQQVLLDNFPAADVMTFIARLFLLFQLTTVFPLAMYVIRVQFMLYFFKKTYPSYLHVFILNFVLIGTCVLFAVVYPHVGDFIRYAGSLSGVAYDYALPCIVYIVIQKQKGRLSWLSAGFHSIIVLLGFANLMAQFFTSA</sequence>
<evidence type="ECO:0000256" key="15">
    <source>
        <dbReference type="SAM" id="MobiDB-lite"/>
    </source>
</evidence>
<evidence type="ECO:0000256" key="8">
    <source>
        <dbReference type="ARBA" id="ARBA00022989"/>
    </source>
</evidence>
<keyword evidence="13" id="KW-0458">Lysosome</keyword>
<feature type="transmembrane region" description="Helical" evidence="16">
    <location>
        <begin position="153"/>
        <end position="174"/>
    </location>
</feature>
<evidence type="ECO:0000256" key="6">
    <source>
        <dbReference type="ARBA" id="ARBA00022753"/>
    </source>
</evidence>
<keyword evidence="8 16" id="KW-1133">Transmembrane helix</keyword>
<dbReference type="AlphaFoldDB" id="A0AAU9WKF3"/>
<evidence type="ECO:0000256" key="4">
    <source>
        <dbReference type="ARBA" id="ARBA00022692"/>
    </source>
</evidence>
<evidence type="ECO:0000256" key="5">
    <source>
        <dbReference type="ARBA" id="ARBA00022723"/>
    </source>
</evidence>
<protein>
    <recommendedName>
        <fullName evidence="17">Amino acid transporter transmembrane domain-containing protein</fullName>
    </recommendedName>
</protein>
<feature type="domain" description="Amino acid transporter transmembrane" evidence="17">
    <location>
        <begin position="122"/>
        <end position="537"/>
    </location>
</feature>
<keyword evidence="19" id="KW-1185">Reference proteome</keyword>
<keyword evidence="4 16" id="KW-0812">Transmembrane</keyword>
<comment type="caution">
    <text evidence="18">The sequence shown here is derived from an EMBL/GenBank/DDBJ whole genome shotgun (WGS) entry which is preliminary data.</text>
</comment>
<keyword evidence="7" id="KW-0029">Amino-acid transport</keyword>
<feature type="transmembrane region" description="Helical" evidence="16">
    <location>
        <begin position="520"/>
        <end position="544"/>
    </location>
</feature>
<keyword evidence="9" id="KW-0915">Sodium</keyword>
<dbReference type="PANTHER" id="PTHR22950:SF244">
    <property type="entry name" value="NEUTRAL AMINO ACID TRANSPORTER 9"/>
    <property type="match status" value="1"/>
</dbReference>
<evidence type="ECO:0000256" key="9">
    <source>
        <dbReference type="ARBA" id="ARBA00023053"/>
    </source>
</evidence>
<evidence type="ECO:0000256" key="11">
    <source>
        <dbReference type="ARBA" id="ARBA00023157"/>
    </source>
</evidence>
<proteinExistence type="inferred from homology"/>
<evidence type="ECO:0000256" key="10">
    <source>
        <dbReference type="ARBA" id="ARBA00023136"/>
    </source>
</evidence>
<feature type="transmembrane region" description="Helical" evidence="16">
    <location>
        <begin position="203"/>
        <end position="224"/>
    </location>
</feature>
<evidence type="ECO:0000256" key="12">
    <source>
        <dbReference type="ARBA" id="ARBA00023180"/>
    </source>
</evidence>
<keyword evidence="5" id="KW-0479">Metal-binding</keyword>